<dbReference type="InterPro" id="IPR010262">
    <property type="entry name" value="Arylsulfotransferase_bact"/>
</dbReference>
<keyword evidence="1" id="KW-0732">Signal</keyword>
<dbReference type="Pfam" id="PF05935">
    <property type="entry name" value="Arylsulfotrans"/>
    <property type="match status" value="1"/>
</dbReference>
<organism evidence="2 3">
    <name type="scientific">Catonella massiliensis</name>
    <dbReference type="NCBI Taxonomy" id="2799636"/>
    <lineage>
        <taxon>Bacteria</taxon>
        <taxon>Bacillati</taxon>
        <taxon>Bacillota</taxon>
        <taxon>Clostridia</taxon>
        <taxon>Lachnospirales</taxon>
        <taxon>Lachnospiraceae</taxon>
        <taxon>Catonella</taxon>
    </lineage>
</organism>
<dbReference type="Proteomes" id="UP000604730">
    <property type="component" value="Unassembled WGS sequence"/>
</dbReference>
<dbReference type="EMBL" id="JAEPRJ010000001">
    <property type="protein sequence ID" value="MBK5896998.1"/>
    <property type="molecule type" value="Genomic_DNA"/>
</dbReference>
<gene>
    <name evidence="2" type="ORF">JJN12_04260</name>
</gene>
<accession>A0ABS1IYP3</accession>
<evidence type="ECO:0000313" key="3">
    <source>
        <dbReference type="Proteomes" id="UP000604730"/>
    </source>
</evidence>
<reference evidence="2 3" key="1">
    <citation type="submission" date="2021-01" db="EMBL/GenBank/DDBJ databases">
        <title>Isolation and description of Catonella massiliensis sp. nov., a novel Catonella species, isolated from a stable periodontitis subject.</title>
        <authorList>
            <person name="Antezack A."/>
            <person name="Boxberger M."/>
            <person name="La Scola B."/>
            <person name="Monnet-Corti V."/>
        </authorList>
    </citation>
    <scope>NUCLEOTIDE SEQUENCE [LARGE SCALE GENOMIC DNA]</scope>
    <source>
        <strain evidence="2 3">Marseille-Q4567</strain>
    </source>
</reference>
<comment type="caution">
    <text evidence="2">The sequence shown here is derived from an EMBL/GenBank/DDBJ whole genome shotgun (WGS) entry which is preliminary data.</text>
</comment>
<keyword evidence="3" id="KW-1185">Reference proteome</keyword>
<name>A0ABS1IYP3_9FIRM</name>
<feature type="signal peptide" evidence="1">
    <location>
        <begin position="1"/>
        <end position="23"/>
    </location>
</feature>
<dbReference type="SUPFAM" id="SSF75011">
    <property type="entry name" value="3-carboxy-cis,cis-mucoante lactonizing enzyme"/>
    <property type="match status" value="1"/>
</dbReference>
<sequence length="539" mass="60386">MLKKALKISLIISLFFIAVLAAAAYLTKTKKDDIKKEETTVPNRVEFVKSEVVSAKDMYKKVAKKLKVKKPDIYSMKYQKAAKSIIENYKKKGNYTVDSPLLIVNPYGTNTTGLYIYFKLKFRVNTIYSVNVKEIDGKEDANTKDFQGALYTNTTGMPLAEQEGIIIGMVPGERNYVSVYIYDENNKMIAKAGYRLDIPEAETVTMKTLEASLDREVTQLSDGLFAVFGLDDNGRKEKHILFYDNYGILRAELPLVKGGGAAETNIAQIDDKLFYAVDSNRFAVIDRFGKVEKFIPLEGGAYALGDMDLNTGIRKAVTLSRRNGNDGIFSVDILEGKSKEIVNFNKLFSAYYKKGGSKLKFTSVQFINDNDLIVSEKNTSSIVRINNVFRNPKIKGVISGTNDLKSAYGDAFYSKDGDFVSQKKQSTAYVDKSEKLGKKQYHLIVFDNNSGGLNSFSYKYLVDGEKMTYSLENSIELPYSAENGSVSLNQGYLIAASTGSGSFEEYNPDGYKLASYSFKNKKKAYRVYKHSMKGSWFTK</sequence>
<protein>
    <submittedName>
        <fullName evidence="2">Aryl-sulfate sulfotransferase</fullName>
    </submittedName>
</protein>
<proteinExistence type="predicted"/>
<dbReference type="RefSeq" id="WP_208428517.1">
    <property type="nucleotide sequence ID" value="NZ_JAEPRJ010000001.1"/>
</dbReference>
<evidence type="ECO:0000256" key="1">
    <source>
        <dbReference type="SAM" id="SignalP"/>
    </source>
</evidence>
<feature type="chain" id="PRO_5045991375" evidence="1">
    <location>
        <begin position="24"/>
        <end position="539"/>
    </location>
</feature>
<evidence type="ECO:0000313" key="2">
    <source>
        <dbReference type="EMBL" id="MBK5896998.1"/>
    </source>
</evidence>